<evidence type="ECO:0000259" key="1">
    <source>
        <dbReference type="Pfam" id="PF03446"/>
    </source>
</evidence>
<dbReference type="EMBL" id="AUZY01003429">
    <property type="protein sequence ID" value="EQD69281.1"/>
    <property type="molecule type" value="Genomic_DNA"/>
</dbReference>
<dbReference type="InterPro" id="IPR006115">
    <property type="entry name" value="6PGDH_NADP-bd"/>
</dbReference>
<dbReference type="PRINTS" id="PR00076">
    <property type="entry name" value="6PGDHDRGNASE"/>
</dbReference>
<accession>T1B8L5</accession>
<dbReference type="SUPFAM" id="SSF51735">
    <property type="entry name" value="NAD(P)-binding Rossmann-fold domains"/>
    <property type="match status" value="1"/>
</dbReference>
<evidence type="ECO:0000313" key="2">
    <source>
        <dbReference type="EMBL" id="EQD69281.1"/>
    </source>
</evidence>
<dbReference type="InterPro" id="IPR036291">
    <property type="entry name" value="NAD(P)-bd_dom_sf"/>
</dbReference>
<name>T1B8L5_9ZZZZ</name>
<gene>
    <name evidence="2" type="ORF">B1B_05414</name>
</gene>
<reference evidence="2" key="1">
    <citation type="submission" date="2013-08" db="EMBL/GenBank/DDBJ databases">
        <authorList>
            <person name="Mendez C."/>
            <person name="Richter M."/>
            <person name="Ferrer M."/>
            <person name="Sanchez J."/>
        </authorList>
    </citation>
    <scope>NUCLEOTIDE SEQUENCE</scope>
</reference>
<reference evidence="2" key="2">
    <citation type="journal article" date="2014" name="ISME J.">
        <title>Microbial stratification in low pH oxic and suboxic macroscopic growths along an acid mine drainage.</title>
        <authorList>
            <person name="Mendez-Garcia C."/>
            <person name="Mesa V."/>
            <person name="Sprenger R.R."/>
            <person name="Richter M."/>
            <person name="Diez M.S."/>
            <person name="Solano J."/>
            <person name="Bargiela R."/>
            <person name="Golyshina O.V."/>
            <person name="Manteca A."/>
            <person name="Ramos J.L."/>
            <person name="Gallego J.R."/>
            <person name="Llorente I."/>
            <person name="Martins Dos Santos V.A."/>
            <person name="Jensen O.N."/>
            <person name="Pelaez A.I."/>
            <person name="Sanchez J."/>
            <person name="Ferrer M."/>
        </authorList>
    </citation>
    <scope>NUCLEOTIDE SEQUENCE</scope>
</reference>
<organism evidence="2">
    <name type="scientific">mine drainage metagenome</name>
    <dbReference type="NCBI Taxonomy" id="410659"/>
    <lineage>
        <taxon>unclassified sequences</taxon>
        <taxon>metagenomes</taxon>
        <taxon>ecological metagenomes</taxon>
    </lineage>
</organism>
<feature type="non-terminal residue" evidence="2">
    <location>
        <position position="116"/>
    </location>
</feature>
<sequence length="116" mass="12436">MQLGVIGLGRMGANIARRLMRDGHTCVVFDVNADAVKALVNEGATGASSVGDFVEKICAPRAVWVMVPSGDITGETIDELASHMERGDSIIDGGNSYYRDDMTRATKLFSQGIHHI</sequence>
<feature type="domain" description="6-phosphogluconate dehydrogenase NADP-binding" evidence="1">
    <location>
        <begin position="2"/>
        <end position="116"/>
    </location>
</feature>
<protein>
    <submittedName>
        <fullName evidence="2">6-phosphogluconate dehydrogenase-like protein</fullName>
    </submittedName>
</protein>
<dbReference type="PANTHER" id="PTHR11811">
    <property type="entry name" value="6-PHOSPHOGLUCONATE DEHYDROGENASE"/>
    <property type="match status" value="1"/>
</dbReference>
<dbReference type="AlphaFoldDB" id="T1B8L5"/>
<comment type="caution">
    <text evidence="2">The sequence shown here is derived from an EMBL/GenBank/DDBJ whole genome shotgun (WGS) entry which is preliminary data.</text>
</comment>
<dbReference type="InterPro" id="IPR006183">
    <property type="entry name" value="Pgluconate_DH"/>
</dbReference>
<dbReference type="Pfam" id="PF03446">
    <property type="entry name" value="NAD_binding_2"/>
    <property type="match status" value="1"/>
</dbReference>
<proteinExistence type="predicted"/>
<dbReference type="Gene3D" id="3.40.50.720">
    <property type="entry name" value="NAD(P)-binding Rossmann-like Domain"/>
    <property type="match status" value="1"/>
</dbReference>
<dbReference type="GO" id="GO:0004616">
    <property type="term" value="F:phosphogluconate dehydrogenase (decarboxylating) activity"/>
    <property type="evidence" value="ECO:0007669"/>
    <property type="project" value="InterPro"/>
</dbReference>
<dbReference type="GO" id="GO:0050661">
    <property type="term" value="F:NADP binding"/>
    <property type="evidence" value="ECO:0007669"/>
    <property type="project" value="InterPro"/>
</dbReference>